<gene>
    <name evidence="5" type="ORF">NP493_2929g00002</name>
</gene>
<dbReference type="PANTHER" id="PTHR11461:SF211">
    <property type="entry name" value="GH10112P-RELATED"/>
    <property type="match status" value="1"/>
</dbReference>
<accession>A0AAD9N0H8</accession>
<keyword evidence="3" id="KW-0732">Signal</keyword>
<name>A0AAD9N0H8_RIDPI</name>
<dbReference type="InterPro" id="IPR036186">
    <property type="entry name" value="Serpin_sf"/>
</dbReference>
<feature type="signal peptide" evidence="3">
    <location>
        <begin position="1"/>
        <end position="22"/>
    </location>
</feature>
<dbReference type="InterPro" id="IPR023795">
    <property type="entry name" value="Serpin_CS"/>
</dbReference>
<dbReference type="SMART" id="SM00093">
    <property type="entry name" value="SERPIN"/>
    <property type="match status" value="1"/>
</dbReference>
<dbReference type="InterPro" id="IPR042185">
    <property type="entry name" value="Serpin_sf_2"/>
</dbReference>
<feature type="chain" id="PRO_5042191181" description="Serpin domain-containing protein" evidence="3">
    <location>
        <begin position="23"/>
        <end position="400"/>
    </location>
</feature>
<dbReference type="InterPro" id="IPR042178">
    <property type="entry name" value="Serpin_sf_1"/>
</dbReference>
<dbReference type="EMBL" id="JAODUO010002911">
    <property type="protein sequence ID" value="KAK2149739.1"/>
    <property type="molecule type" value="Genomic_DNA"/>
</dbReference>
<protein>
    <recommendedName>
        <fullName evidence="4">Serpin domain-containing protein</fullName>
    </recommendedName>
</protein>
<dbReference type="PANTHER" id="PTHR11461">
    <property type="entry name" value="SERINE PROTEASE INHIBITOR, SERPIN"/>
    <property type="match status" value="1"/>
</dbReference>
<feature type="domain" description="Serpin" evidence="4">
    <location>
        <begin position="37"/>
        <end position="397"/>
    </location>
</feature>
<sequence length="400" mass="44140">MRCHWLLLGAVLLLGAIDVTSSYKVWKLARANGNFAFCLYSKVIEGAAGENVFFSPFSISTALSMTYAGARGNTADEMCQVLGFCPLTFNVHATFQALLGSLNSPQATYKLALANGIFVDVKFNMFQSFTNLLMERYSAGYKLLDFNNDAAGSADYINKWVEDRTNGKITDLLDAGQVFKSDLVLVNTIYFKGDWKCQFTSTQDATFYLSSTDTTKVKMMLQTAPFRYAVNDNLQCQILELPYDGCRVSMYILLPLETEGLASLESKLTFNSVTAALANLKKRWLSVGIPKFGIDQYIDELIPILRSMGINLAFEMGSADFGDISSIPSLYVKDVVHKAFINVDETGTEAAAATAVTFTHGHHPPVSAQFLADHPFVFLIRDKTTGSILFLGRYVNPPDL</sequence>
<dbReference type="Pfam" id="PF00079">
    <property type="entry name" value="Serpin"/>
    <property type="match status" value="1"/>
</dbReference>
<reference evidence="5" key="1">
    <citation type="journal article" date="2023" name="Mol. Biol. Evol.">
        <title>Third-Generation Sequencing Reveals the Adaptive Role of the Epigenome in Three Deep-Sea Polychaetes.</title>
        <authorList>
            <person name="Perez M."/>
            <person name="Aroh O."/>
            <person name="Sun Y."/>
            <person name="Lan Y."/>
            <person name="Juniper S.K."/>
            <person name="Young C.R."/>
            <person name="Angers B."/>
            <person name="Qian P.Y."/>
        </authorList>
    </citation>
    <scope>NUCLEOTIDE SEQUENCE</scope>
    <source>
        <strain evidence="5">R07B-5</strain>
    </source>
</reference>
<evidence type="ECO:0000313" key="5">
    <source>
        <dbReference type="EMBL" id="KAK2149739.1"/>
    </source>
</evidence>
<dbReference type="Proteomes" id="UP001209878">
    <property type="component" value="Unassembled WGS sequence"/>
</dbReference>
<dbReference type="InterPro" id="IPR000215">
    <property type="entry name" value="Serpin_fam"/>
</dbReference>
<evidence type="ECO:0000313" key="6">
    <source>
        <dbReference type="Proteomes" id="UP001209878"/>
    </source>
</evidence>
<keyword evidence="6" id="KW-1185">Reference proteome</keyword>
<dbReference type="GO" id="GO:0005615">
    <property type="term" value="C:extracellular space"/>
    <property type="evidence" value="ECO:0007669"/>
    <property type="project" value="InterPro"/>
</dbReference>
<dbReference type="FunFam" id="3.30.497.10:FF:000001">
    <property type="entry name" value="Serine protease inhibitor"/>
    <property type="match status" value="1"/>
</dbReference>
<dbReference type="AlphaFoldDB" id="A0AAD9N0H8"/>
<dbReference type="Gene3D" id="2.30.39.10">
    <property type="entry name" value="Alpha-1-antitrypsin, domain 1"/>
    <property type="match status" value="1"/>
</dbReference>
<organism evidence="5 6">
    <name type="scientific">Ridgeia piscesae</name>
    <name type="common">Tubeworm</name>
    <dbReference type="NCBI Taxonomy" id="27915"/>
    <lineage>
        <taxon>Eukaryota</taxon>
        <taxon>Metazoa</taxon>
        <taxon>Spiralia</taxon>
        <taxon>Lophotrochozoa</taxon>
        <taxon>Annelida</taxon>
        <taxon>Polychaeta</taxon>
        <taxon>Sedentaria</taxon>
        <taxon>Canalipalpata</taxon>
        <taxon>Sabellida</taxon>
        <taxon>Siboglinidae</taxon>
        <taxon>Ridgeia</taxon>
    </lineage>
</organism>
<evidence type="ECO:0000256" key="3">
    <source>
        <dbReference type="SAM" id="SignalP"/>
    </source>
</evidence>
<dbReference type="SUPFAM" id="SSF56574">
    <property type="entry name" value="Serpins"/>
    <property type="match status" value="1"/>
</dbReference>
<evidence type="ECO:0000259" key="4">
    <source>
        <dbReference type="SMART" id="SM00093"/>
    </source>
</evidence>
<evidence type="ECO:0000256" key="1">
    <source>
        <dbReference type="ARBA" id="ARBA00009500"/>
    </source>
</evidence>
<dbReference type="GO" id="GO:0004867">
    <property type="term" value="F:serine-type endopeptidase inhibitor activity"/>
    <property type="evidence" value="ECO:0007669"/>
    <property type="project" value="InterPro"/>
</dbReference>
<dbReference type="PROSITE" id="PS00284">
    <property type="entry name" value="SERPIN"/>
    <property type="match status" value="1"/>
</dbReference>
<dbReference type="Gene3D" id="3.30.497.10">
    <property type="entry name" value="Antithrombin, subunit I, domain 2"/>
    <property type="match status" value="1"/>
</dbReference>
<comment type="similarity">
    <text evidence="1 2">Belongs to the serpin family.</text>
</comment>
<proteinExistence type="inferred from homology"/>
<dbReference type="CDD" id="cd00172">
    <property type="entry name" value="serpin"/>
    <property type="match status" value="1"/>
</dbReference>
<evidence type="ECO:0000256" key="2">
    <source>
        <dbReference type="RuleBase" id="RU000411"/>
    </source>
</evidence>
<dbReference type="InterPro" id="IPR023796">
    <property type="entry name" value="Serpin_dom"/>
</dbReference>
<comment type="caution">
    <text evidence="5">The sequence shown here is derived from an EMBL/GenBank/DDBJ whole genome shotgun (WGS) entry which is preliminary data.</text>
</comment>